<reference evidence="2 3" key="1">
    <citation type="journal article" date="2021" name="Elife">
        <title>Chloroplast acquisition without the gene transfer in kleptoplastic sea slugs, Plakobranchus ocellatus.</title>
        <authorList>
            <person name="Maeda T."/>
            <person name="Takahashi S."/>
            <person name="Yoshida T."/>
            <person name="Shimamura S."/>
            <person name="Takaki Y."/>
            <person name="Nagai Y."/>
            <person name="Toyoda A."/>
            <person name="Suzuki Y."/>
            <person name="Arimoto A."/>
            <person name="Ishii H."/>
            <person name="Satoh N."/>
            <person name="Nishiyama T."/>
            <person name="Hasebe M."/>
            <person name="Maruyama T."/>
            <person name="Minagawa J."/>
            <person name="Obokata J."/>
            <person name="Shigenobu S."/>
        </authorList>
    </citation>
    <scope>NUCLEOTIDE SEQUENCE [LARGE SCALE GENOMIC DNA]</scope>
</reference>
<gene>
    <name evidence="2" type="ORF">PoB_002075300</name>
</gene>
<feature type="region of interest" description="Disordered" evidence="1">
    <location>
        <begin position="56"/>
        <end position="143"/>
    </location>
</feature>
<comment type="caution">
    <text evidence="2">The sequence shown here is derived from an EMBL/GenBank/DDBJ whole genome shotgun (WGS) entry which is preliminary data.</text>
</comment>
<evidence type="ECO:0000256" key="1">
    <source>
        <dbReference type="SAM" id="MobiDB-lite"/>
    </source>
</evidence>
<evidence type="ECO:0000313" key="3">
    <source>
        <dbReference type="Proteomes" id="UP000735302"/>
    </source>
</evidence>
<sequence>MTRCEGQQNLTRVRTIIIAGSIACGQFLGRTRLSADRKRKARWQTTRHQRFLLTVNKPVKSGPGDPLDGQPMSKLAIPSNQAGATSGQQPAAHHDPRTATNKQFCLEVKHTHTHTHTHTQKQGAGRDKNKQTRANWKKSVMAN</sequence>
<evidence type="ECO:0000313" key="2">
    <source>
        <dbReference type="EMBL" id="GFN94247.1"/>
    </source>
</evidence>
<dbReference type="Proteomes" id="UP000735302">
    <property type="component" value="Unassembled WGS sequence"/>
</dbReference>
<keyword evidence="3" id="KW-1185">Reference proteome</keyword>
<dbReference type="EMBL" id="BLXT01002422">
    <property type="protein sequence ID" value="GFN94247.1"/>
    <property type="molecule type" value="Genomic_DNA"/>
</dbReference>
<name>A0AAV3ZHG8_9GAST</name>
<proteinExistence type="predicted"/>
<accession>A0AAV3ZHG8</accession>
<organism evidence="2 3">
    <name type="scientific">Plakobranchus ocellatus</name>
    <dbReference type="NCBI Taxonomy" id="259542"/>
    <lineage>
        <taxon>Eukaryota</taxon>
        <taxon>Metazoa</taxon>
        <taxon>Spiralia</taxon>
        <taxon>Lophotrochozoa</taxon>
        <taxon>Mollusca</taxon>
        <taxon>Gastropoda</taxon>
        <taxon>Heterobranchia</taxon>
        <taxon>Euthyneura</taxon>
        <taxon>Panpulmonata</taxon>
        <taxon>Sacoglossa</taxon>
        <taxon>Placobranchoidea</taxon>
        <taxon>Plakobranchidae</taxon>
        <taxon>Plakobranchus</taxon>
    </lineage>
</organism>
<feature type="compositionally biased region" description="Polar residues" evidence="1">
    <location>
        <begin position="78"/>
        <end position="89"/>
    </location>
</feature>
<protein>
    <submittedName>
        <fullName evidence="2">Uncharacterized protein</fullName>
    </submittedName>
</protein>
<dbReference type="AlphaFoldDB" id="A0AAV3ZHG8"/>